<comment type="similarity">
    <text evidence="4">Belongs to the DegT/DnrJ/EryC1 family.</text>
</comment>
<name>A0A8J3ZIH5_9ACTN</name>
<dbReference type="RefSeq" id="WP_204007578.1">
    <property type="nucleotide sequence ID" value="NZ_BOPG01000075.1"/>
</dbReference>
<protein>
    <recommendedName>
        <fullName evidence="7">dTDP-4-amino-4,6-dideoxygalactose transaminase</fullName>
    </recommendedName>
</protein>
<evidence type="ECO:0008006" key="7">
    <source>
        <dbReference type="Google" id="ProtNLM"/>
    </source>
</evidence>
<dbReference type="GO" id="GO:0000271">
    <property type="term" value="P:polysaccharide biosynthetic process"/>
    <property type="evidence" value="ECO:0007669"/>
    <property type="project" value="TreeGrafter"/>
</dbReference>
<reference evidence="5" key="1">
    <citation type="submission" date="2021-01" db="EMBL/GenBank/DDBJ databases">
        <title>Whole genome shotgun sequence of Virgisporangium aurantiacum NBRC 16421.</title>
        <authorList>
            <person name="Komaki H."/>
            <person name="Tamura T."/>
        </authorList>
    </citation>
    <scope>NUCLEOTIDE SEQUENCE</scope>
    <source>
        <strain evidence="5">NBRC 16421</strain>
    </source>
</reference>
<organism evidence="5 6">
    <name type="scientific">Virgisporangium aurantiacum</name>
    <dbReference type="NCBI Taxonomy" id="175570"/>
    <lineage>
        <taxon>Bacteria</taxon>
        <taxon>Bacillati</taxon>
        <taxon>Actinomycetota</taxon>
        <taxon>Actinomycetes</taxon>
        <taxon>Micromonosporales</taxon>
        <taxon>Micromonosporaceae</taxon>
        <taxon>Virgisporangium</taxon>
    </lineage>
</organism>
<comment type="cofactor">
    <cofactor evidence="1">
        <name>pyridoxal 5'-phosphate</name>
        <dbReference type="ChEBI" id="CHEBI:597326"/>
    </cofactor>
</comment>
<dbReference type="InterPro" id="IPR015422">
    <property type="entry name" value="PyrdxlP-dep_Trfase_small"/>
</dbReference>
<evidence type="ECO:0000256" key="2">
    <source>
        <dbReference type="PIRSR" id="PIRSR000390-1"/>
    </source>
</evidence>
<dbReference type="PIRSF" id="PIRSF000390">
    <property type="entry name" value="PLP_StrS"/>
    <property type="match status" value="1"/>
</dbReference>
<dbReference type="AlphaFoldDB" id="A0A8J3ZIH5"/>
<evidence type="ECO:0000313" key="5">
    <source>
        <dbReference type="EMBL" id="GIJ62136.1"/>
    </source>
</evidence>
<dbReference type="Pfam" id="PF01041">
    <property type="entry name" value="DegT_DnrJ_EryC1"/>
    <property type="match status" value="1"/>
</dbReference>
<evidence type="ECO:0000313" key="6">
    <source>
        <dbReference type="Proteomes" id="UP000612585"/>
    </source>
</evidence>
<dbReference type="PANTHER" id="PTHR30244:SF34">
    <property type="entry name" value="DTDP-4-AMINO-4,6-DIDEOXYGALACTOSE TRANSAMINASE"/>
    <property type="match status" value="1"/>
</dbReference>
<dbReference type="InterPro" id="IPR015424">
    <property type="entry name" value="PyrdxlP-dep_Trfase"/>
</dbReference>
<gene>
    <name evidence="5" type="ORF">Vau01_096520</name>
</gene>
<evidence type="ECO:0000256" key="1">
    <source>
        <dbReference type="ARBA" id="ARBA00001933"/>
    </source>
</evidence>
<feature type="modified residue" description="N6-(pyridoxal phosphate)lysine" evidence="3">
    <location>
        <position position="172"/>
    </location>
</feature>
<keyword evidence="6" id="KW-1185">Reference proteome</keyword>
<dbReference type="InterPro" id="IPR000653">
    <property type="entry name" value="DegT/StrS_aminotransferase"/>
</dbReference>
<dbReference type="SUPFAM" id="SSF53383">
    <property type="entry name" value="PLP-dependent transferases"/>
    <property type="match status" value="1"/>
</dbReference>
<dbReference type="PANTHER" id="PTHR30244">
    <property type="entry name" value="TRANSAMINASE"/>
    <property type="match status" value="1"/>
</dbReference>
<dbReference type="EMBL" id="BOPG01000075">
    <property type="protein sequence ID" value="GIJ62136.1"/>
    <property type="molecule type" value="Genomic_DNA"/>
</dbReference>
<evidence type="ECO:0000256" key="3">
    <source>
        <dbReference type="PIRSR" id="PIRSR000390-2"/>
    </source>
</evidence>
<sequence length="368" mass="38426">MDELTHTNLTAAINQGGSGNTEVVGALETAFADLLGARIALCTSSGTAALICALWAAGIRPGDAVAVSALAPAMTGLAVTALGAHPLFCDTAGPSSFGIDPQAAAHAIDHGVKAAVLVPMWGYWDEQPATLDALRRNGVAVIVDAAQAPFLRLRDGLCAAADIVCLSLHGRKPFKAGEGGVCLTNHRHLADGVVQLRNFGQHTAFDGRRLTATGAFGAGFGVNFKINALGAAWCLAQVQHADRLRAHLTALRTTATDTFAAAGIGWTEAKQASTVAEHGRYGIVAICPDEQDAKQLAAGLDERGIEVDTTRYHYRPTYDAGHLARYATACPNAERLTRQAVACRLEAFTAAAPVSRVAATRPDLNRMT</sequence>
<dbReference type="GO" id="GO:0030170">
    <property type="term" value="F:pyridoxal phosphate binding"/>
    <property type="evidence" value="ECO:0007669"/>
    <property type="project" value="TreeGrafter"/>
</dbReference>
<comment type="caution">
    <text evidence="5">The sequence shown here is derived from an EMBL/GenBank/DDBJ whole genome shotgun (WGS) entry which is preliminary data.</text>
</comment>
<dbReference type="InterPro" id="IPR015421">
    <property type="entry name" value="PyrdxlP-dep_Trfase_major"/>
</dbReference>
<dbReference type="Gene3D" id="3.40.640.10">
    <property type="entry name" value="Type I PLP-dependent aspartate aminotransferase-like (Major domain)"/>
    <property type="match status" value="1"/>
</dbReference>
<evidence type="ECO:0000256" key="4">
    <source>
        <dbReference type="RuleBase" id="RU004508"/>
    </source>
</evidence>
<accession>A0A8J3ZIH5</accession>
<dbReference type="GO" id="GO:0008483">
    <property type="term" value="F:transaminase activity"/>
    <property type="evidence" value="ECO:0007669"/>
    <property type="project" value="TreeGrafter"/>
</dbReference>
<feature type="active site" description="Proton acceptor" evidence="2">
    <location>
        <position position="172"/>
    </location>
</feature>
<proteinExistence type="inferred from homology"/>
<dbReference type="Proteomes" id="UP000612585">
    <property type="component" value="Unassembled WGS sequence"/>
</dbReference>
<dbReference type="Gene3D" id="3.90.1150.10">
    <property type="entry name" value="Aspartate Aminotransferase, domain 1"/>
    <property type="match status" value="1"/>
</dbReference>
<keyword evidence="3 4" id="KW-0663">Pyridoxal phosphate</keyword>